<feature type="compositionally biased region" description="Basic and acidic residues" evidence="1">
    <location>
        <begin position="276"/>
        <end position="297"/>
    </location>
</feature>
<feature type="region of interest" description="Disordered" evidence="1">
    <location>
        <begin position="1"/>
        <end position="203"/>
    </location>
</feature>
<evidence type="ECO:0000313" key="3">
    <source>
        <dbReference type="Proteomes" id="UP001295423"/>
    </source>
</evidence>
<proteinExistence type="predicted"/>
<feature type="compositionally biased region" description="Basic residues" evidence="1">
    <location>
        <begin position="135"/>
        <end position="145"/>
    </location>
</feature>
<evidence type="ECO:0000313" key="2">
    <source>
        <dbReference type="EMBL" id="CAJ1939729.1"/>
    </source>
</evidence>
<feature type="region of interest" description="Disordered" evidence="1">
    <location>
        <begin position="513"/>
        <end position="600"/>
    </location>
</feature>
<dbReference type="Proteomes" id="UP001295423">
    <property type="component" value="Unassembled WGS sequence"/>
</dbReference>
<feature type="compositionally biased region" description="Basic and acidic residues" evidence="1">
    <location>
        <begin position="179"/>
        <end position="195"/>
    </location>
</feature>
<accession>A0AAD2CWX7</accession>
<comment type="caution">
    <text evidence="2">The sequence shown here is derived from an EMBL/GenBank/DDBJ whole genome shotgun (WGS) entry which is preliminary data.</text>
</comment>
<keyword evidence="3" id="KW-1185">Reference proteome</keyword>
<feature type="compositionally biased region" description="Pro residues" evidence="1">
    <location>
        <begin position="573"/>
        <end position="600"/>
    </location>
</feature>
<organism evidence="2 3">
    <name type="scientific">Cylindrotheca closterium</name>
    <dbReference type="NCBI Taxonomy" id="2856"/>
    <lineage>
        <taxon>Eukaryota</taxon>
        <taxon>Sar</taxon>
        <taxon>Stramenopiles</taxon>
        <taxon>Ochrophyta</taxon>
        <taxon>Bacillariophyta</taxon>
        <taxon>Bacillariophyceae</taxon>
        <taxon>Bacillariophycidae</taxon>
        <taxon>Bacillariales</taxon>
        <taxon>Bacillariaceae</taxon>
        <taxon>Cylindrotheca</taxon>
    </lineage>
</organism>
<feature type="compositionally biased region" description="Low complexity" evidence="1">
    <location>
        <begin position="515"/>
        <end position="534"/>
    </location>
</feature>
<feature type="region of interest" description="Disordered" evidence="1">
    <location>
        <begin position="253"/>
        <end position="310"/>
    </location>
</feature>
<feature type="compositionally biased region" description="Polar residues" evidence="1">
    <location>
        <begin position="301"/>
        <end position="310"/>
    </location>
</feature>
<feature type="compositionally biased region" description="Basic and acidic residues" evidence="1">
    <location>
        <begin position="146"/>
        <end position="156"/>
    </location>
</feature>
<sequence>MSGFDASMPDDKARADRDSTTSGTNAVHHTGAVAGKGRSNNYRSRKRKSQQGRVVLSKADAAAKAKGLINRGAGDDLATGPMPGAHAGSRGSEANAKDSKASAKKNTSKKVEDESKVPDSADDVNHTAVVEPFQARKKNRSSKRRSQQDRYTKDNAAKVNNLMDRMSEPITGPMPGAHADSRGTQDAKDKNSGKERYRRPLGAQSVFMVEERANFEVDKEGNMDGLVMANAVDSHDADLATALLISMLDQTQEASGGATLRSRDKKSINGTVSDDDSSRKTSRKNEESNGRDWERFKQNKKNVTNVPVDSVTPTQYSYDAIENPFTSASPSGPPTSANIEVAFDPPSAEDCAAIASGNTIQDQDTMPVQSYQLDLDATSILPMDLSISAGIIEDILRELMAPALTGCNQVVRNLRSTHRHLAAPDDGFSYAIGNVMVDVFGVEGVSCLYDSNLQCHRIGLTLDIVVKDNGVKVATIITEVALFYGGGGLAIKLELAELYESVMAVNLGSIDQTGSPSISASSPPSMEPSKAPSAISSPVLVETSLPSENPKEGPTPKPTPSPTVAPVVGPTLQPTPEPTPQPTPEPTPQPTPEPTPQPIL</sequence>
<feature type="compositionally biased region" description="Basic and acidic residues" evidence="1">
    <location>
        <begin position="9"/>
        <end position="19"/>
    </location>
</feature>
<dbReference type="AlphaFoldDB" id="A0AAD2CWX7"/>
<feature type="compositionally biased region" description="Basic and acidic residues" evidence="1">
    <location>
        <begin position="109"/>
        <end position="125"/>
    </location>
</feature>
<name>A0AAD2CWX7_9STRA</name>
<feature type="compositionally biased region" description="Pro residues" evidence="1">
    <location>
        <begin position="553"/>
        <end position="563"/>
    </location>
</feature>
<reference evidence="2" key="1">
    <citation type="submission" date="2023-08" db="EMBL/GenBank/DDBJ databases">
        <authorList>
            <person name="Audoor S."/>
            <person name="Bilcke G."/>
        </authorList>
    </citation>
    <scope>NUCLEOTIDE SEQUENCE</scope>
</reference>
<evidence type="ECO:0000256" key="1">
    <source>
        <dbReference type="SAM" id="MobiDB-lite"/>
    </source>
</evidence>
<gene>
    <name evidence="2" type="ORF">CYCCA115_LOCUS6713</name>
</gene>
<protein>
    <submittedName>
        <fullName evidence="2">Uncharacterized protein</fullName>
    </submittedName>
</protein>
<dbReference type="EMBL" id="CAKOGP040000835">
    <property type="protein sequence ID" value="CAJ1939729.1"/>
    <property type="molecule type" value="Genomic_DNA"/>
</dbReference>